<dbReference type="RefSeq" id="WP_148730194.1">
    <property type="nucleotide sequence ID" value="NZ_VKLW01000003.1"/>
</dbReference>
<protein>
    <submittedName>
        <fullName evidence="3">DUF805 domain-containing protein</fullName>
    </submittedName>
</protein>
<name>A0A5D3EIB1_9BACE</name>
<feature type="compositionally biased region" description="Polar residues" evidence="1">
    <location>
        <begin position="152"/>
        <end position="164"/>
    </location>
</feature>
<organism evidence="3 4">
    <name type="scientific">Bacteroides pyogenes</name>
    <dbReference type="NCBI Taxonomy" id="310300"/>
    <lineage>
        <taxon>Bacteria</taxon>
        <taxon>Pseudomonadati</taxon>
        <taxon>Bacteroidota</taxon>
        <taxon>Bacteroidia</taxon>
        <taxon>Bacteroidales</taxon>
        <taxon>Bacteroidaceae</taxon>
        <taxon>Bacteroides</taxon>
    </lineage>
</organism>
<dbReference type="PANTHER" id="PTHR34980:SF3">
    <property type="entry name" value="BLR8105 PROTEIN"/>
    <property type="match status" value="1"/>
</dbReference>
<dbReference type="AlphaFoldDB" id="A0A5D3EIB1"/>
<evidence type="ECO:0000313" key="4">
    <source>
        <dbReference type="Proteomes" id="UP000324383"/>
    </source>
</evidence>
<comment type="caution">
    <text evidence="3">The sequence shown here is derived from an EMBL/GenBank/DDBJ whole genome shotgun (WGS) entry which is preliminary data.</text>
</comment>
<proteinExistence type="predicted"/>
<dbReference type="PANTHER" id="PTHR34980">
    <property type="entry name" value="INNER MEMBRANE PROTEIN-RELATED-RELATED"/>
    <property type="match status" value="1"/>
</dbReference>
<gene>
    <name evidence="3" type="ORF">FNJ60_02240</name>
</gene>
<keyword evidence="2" id="KW-1133">Transmembrane helix</keyword>
<feature type="region of interest" description="Disordered" evidence="1">
    <location>
        <begin position="145"/>
        <end position="172"/>
    </location>
</feature>
<feature type="transmembrane region" description="Helical" evidence="2">
    <location>
        <begin position="86"/>
        <end position="108"/>
    </location>
</feature>
<feature type="transmembrane region" description="Helical" evidence="2">
    <location>
        <begin position="48"/>
        <end position="74"/>
    </location>
</feature>
<evidence type="ECO:0000313" key="3">
    <source>
        <dbReference type="EMBL" id="TYK35236.1"/>
    </source>
</evidence>
<feature type="transmembrane region" description="Helical" evidence="2">
    <location>
        <begin position="21"/>
        <end position="42"/>
    </location>
</feature>
<sequence length="172" mass="18750">MFKAPFSLNGRIRRIEYFLSGLIAALILWAAILLAALLWIIPASDSNLSLGIGATLGSLLACSVWGAVIWFSLAQGVKRLHDLDKSGWFILLCFIPIVGWIFALYMLFADGTVGPNRYGDDPKKRMPYQVQPVPVNVTVNIAKDGTVRTETESATPDATPSSGEIHTDASRE</sequence>
<dbReference type="InterPro" id="IPR008523">
    <property type="entry name" value="DUF805"/>
</dbReference>
<evidence type="ECO:0000256" key="2">
    <source>
        <dbReference type="SAM" id="Phobius"/>
    </source>
</evidence>
<accession>A0A5D3EIB1</accession>
<dbReference type="Pfam" id="PF05656">
    <property type="entry name" value="DUF805"/>
    <property type="match status" value="1"/>
</dbReference>
<dbReference type="EMBL" id="VKLW01000003">
    <property type="protein sequence ID" value="TYK35236.1"/>
    <property type="molecule type" value="Genomic_DNA"/>
</dbReference>
<keyword evidence="2" id="KW-0472">Membrane</keyword>
<evidence type="ECO:0000256" key="1">
    <source>
        <dbReference type="SAM" id="MobiDB-lite"/>
    </source>
</evidence>
<keyword evidence="4" id="KW-1185">Reference proteome</keyword>
<keyword evidence="2" id="KW-0812">Transmembrane</keyword>
<dbReference type="Proteomes" id="UP000324383">
    <property type="component" value="Unassembled WGS sequence"/>
</dbReference>
<dbReference type="GO" id="GO:0005886">
    <property type="term" value="C:plasma membrane"/>
    <property type="evidence" value="ECO:0007669"/>
    <property type="project" value="TreeGrafter"/>
</dbReference>
<reference evidence="3 4" key="1">
    <citation type="submission" date="2019-07" db="EMBL/GenBank/DDBJ databases">
        <title>Draft Genome Sequences of Bacteroides pyogenes Strains Isolated from the Uterus Holstein Dairy Cows with Metritis.</title>
        <authorList>
            <person name="Cunha F."/>
            <person name="Galvao K.N."/>
            <person name="Jeon S.J."/>
            <person name="Jeong K.C."/>
        </authorList>
    </citation>
    <scope>NUCLEOTIDE SEQUENCE [LARGE SCALE GENOMIC DNA]</scope>
    <source>
        <strain evidence="3 4">KG-31</strain>
    </source>
</reference>